<keyword evidence="3" id="KW-1185">Reference proteome</keyword>
<dbReference type="Gene3D" id="3.10.450.50">
    <property type="match status" value="1"/>
</dbReference>
<dbReference type="Proteomes" id="UP000199537">
    <property type="component" value="Unassembled WGS sequence"/>
</dbReference>
<dbReference type="STRING" id="1393122.SAMN05660895_2129"/>
<evidence type="ECO:0000259" key="1">
    <source>
        <dbReference type="Pfam" id="PF12680"/>
    </source>
</evidence>
<sequence length="122" mass="14167">MNSKKDIAKSFLRLASSGRVDEAFAHYVHPGFIHHNPYFRGDRASFQQAMEENARQFPNKTYEVLRVLEDGDWVAIHGKVVLTAESQWSVIHIFRFEDNLIKESWEASQQVIPDSPNRYGIF</sequence>
<name>A0A1I7NK08_9BACT</name>
<organism evidence="2 3">
    <name type="scientific">Thermoflavifilum thermophilum</name>
    <dbReference type="NCBI Taxonomy" id="1393122"/>
    <lineage>
        <taxon>Bacteria</taxon>
        <taxon>Pseudomonadati</taxon>
        <taxon>Bacteroidota</taxon>
        <taxon>Chitinophagia</taxon>
        <taxon>Chitinophagales</taxon>
        <taxon>Chitinophagaceae</taxon>
        <taxon>Thermoflavifilum</taxon>
    </lineage>
</organism>
<dbReference type="SUPFAM" id="SSF54427">
    <property type="entry name" value="NTF2-like"/>
    <property type="match status" value="1"/>
</dbReference>
<dbReference type="RefSeq" id="WP_092460360.1">
    <property type="nucleotide sequence ID" value="NZ_FPCJ01000001.1"/>
</dbReference>
<proteinExistence type="predicted"/>
<gene>
    <name evidence="2" type="ORF">SAMN05660895_2129</name>
</gene>
<dbReference type="EMBL" id="FPCJ01000001">
    <property type="protein sequence ID" value="SFV34983.1"/>
    <property type="molecule type" value="Genomic_DNA"/>
</dbReference>
<dbReference type="AlphaFoldDB" id="A0A1I7NK08"/>
<evidence type="ECO:0000313" key="2">
    <source>
        <dbReference type="EMBL" id="SFV34983.1"/>
    </source>
</evidence>
<dbReference type="OrthoDB" id="9812089at2"/>
<evidence type="ECO:0000313" key="3">
    <source>
        <dbReference type="Proteomes" id="UP000199537"/>
    </source>
</evidence>
<dbReference type="InterPro" id="IPR037401">
    <property type="entry name" value="SnoaL-like"/>
</dbReference>
<reference evidence="3" key="1">
    <citation type="submission" date="2016-10" db="EMBL/GenBank/DDBJ databases">
        <authorList>
            <person name="Varghese N."/>
            <person name="Submissions S."/>
        </authorList>
    </citation>
    <scope>NUCLEOTIDE SEQUENCE [LARGE SCALE GENOMIC DNA]</scope>
    <source>
        <strain evidence="3">DSM 14807</strain>
    </source>
</reference>
<dbReference type="Pfam" id="PF12680">
    <property type="entry name" value="SnoaL_2"/>
    <property type="match status" value="1"/>
</dbReference>
<protein>
    <submittedName>
        <fullName evidence="2">Predicted SnoaL-like aldol condensation-catalyzing enzyme</fullName>
    </submittedName>
</protein>
<feature type="domain" description="SnoaL-like" evidence="1">
    <location>
        <begin position="11"/>
        <end position="103"/>
    </location>
</feature>
<accession>A0A1I7NK08</accession>
<dbReference type="InterPro" id="IPR032710">
    <property type="entry name" value="NTF2-like_dom_sf"/>
</dbReference>